<feature type="chain" id="PRO_5005489038" evidence="1">
    <location>
        <begin position="17"/>
        <end position="71"/>
    </location>
</feature>
<feature type="signal peptide" evidence="1">
    <location>
        <begin position="1"/>
        <end position="16"/>
    </location>
</feature>
<keyword evidence="1" id="KW-0732">Signal</keyword>
<dbReference type="OrthoDB" id="6884310at2759"/>
<accession>A0A0K2UW09</accession>
<proteinExistence type="predicted"/>
<dbReference type="AlphaFoldDB" id="A0A0K2UW09"/>
<protein>
    <submittedName>
        <fullName evidence="2">Uncharacterized protein</fullName>
    </submittedName>
</protein>
<organism evidence="2">
    <name type="scientific">Lepeophtheirus salmonis</name>
    <name type="common">Salmon louse</name>
    <name type="synonym">Caligus salmonis</name>
    <dbReference type="NCBI Taxonomy" id="72036"/>
    <lineage>
        <taxon>Eukaryota</taxon>
        <taxon>Metazoa</taxon>
        <taxon>Ecdysozoa</taxon>
        <taxon>Arthropoda</taxon>
        <taxon>Crustacea</taxon>
        <taxon>Multicrustacea</taxon>
        <taxon>Hexanauplia</taxon>
        <taxon>Copepoda</taxon>
        <taxon>Siphonostomatoida</taxon>
        <taxon>Caligidae</taxon>
        <taxon>Lepeophtheirus</taxon>
    </lineage>
</organism>
<sequence>MKTFIALTTFLALVVADHTAPYHPSPAPYHPAPSYNEVPAPYQYQYAIKDDYSGVNFGADEARDGYATKGS</sequence>
<dbReference type="EMBL" id="HACA01024909">
    <property type="protein sequence ID" value="CDW42270.1"/>
    <property type="molecule type" value="Transcribed_RNA"/>
</dbReference>
<name>A0A0K2UW09_LEPSM</name>
<evidence type="ECO:0000313" key="2">
    <source>
        <dbReference type="EMBL" id="CDW42270.1"/>
    </source>
</evidence>
<evidence type="ECO:0000256" key="1">
    <source>
        <dbReference type="SAM" id="SignalP"/>
    </source>
</evidence>
<reference evidence="2" key="1">
    <citation type="submission" date="2014-05" db="EMBL/GenBank/DDBJ databases">
        <authorList>
            <person name="Chronopoulou M."/>
        </authorList>
    </citation>
    <scope>NUCLEOTIDE SEQUENCE</scope>
    <source>
        <tissue evidence="2">Whole organism</tissue>
    </source>
</reference>